<feature type="domain" description="N-acetyltransferase" evidence="1">
    <location>
        <begin position="2"/>
        <end position="149"/>
    </location>
</feature>
<dbReference type="CDD" id="cd04301">
    <property type="entry name" value="NAT_SF"/>
    <property type="match status" value="1"/>
</dbReference>
<evidence type="ECO:0000313" key="3">
    <source>
        <dbReference type="Proteomes" id="UP001404104"/>
    </source>
</evidence>
<dbReference type="InterPro" id="IPR000182">
    <property type="entry name" value="GNAT_dom"/>
</dbReference>
<dbReference type="Proteomes" id="UP001404104">
    <property type="component" value="Unassembled WGS sequence"/>
</dbReference>
<dbReference type="InterPro" id="IPR016181">
    <property type="entry name" value="Acyl_CoA_acyltransferase"/>
</dbReference>
<dbReference type="GO" id="GO:0016746">
    <property type="term" value="F:acyltransferase activity"/>
    <property type="evidence" value="ECO:0007669"/>
    <property type="project" value="UniProtKB-KW"/>
</dbReference>
<dbReference type="RefSeq" id="WP_345863199.1">
    <property type="nucleotide sequence ID" value="NZ_JBDIMF010000001.1"/>
</dbReference>
<gene>
    <name evidence="2" type="ORF">ABC969_04300</name>
</gene>
<evidence type="ECO:0000259" key="1">
    <source>
        <dbReference type="PROSITE" id="PS51186"/>
    </source>
</evidence>
<dbReference type="EMBL" id="JBDIMF010000001">
    <property type="protein sequence ID" value="MEN2785640.1"/>
    <property type="molecule type" value="Genomic_DNA"/>
</dbReference>
<dbReference type="SUPFAM" id="SSF55729">
    <property type="entry name" value="Acyl-CoA N-acyltransferases (Nat)"/>
    <property type="match status" value="1"/>
</dbReference>
<keyword evidence="2" id="KW-0012">Acyltransferase</keyword>
<proteinExistence type="predicted"/>
<reference evidence="2 3" key="1">
    <citation type="submission" date="2024-05" db="EMBL/GenBank/DDBJ databases">
        <authorList>
            <person name="Liu Q."/>
            <person name="Xin Y.-H."/>
        </authorList>
    </citation>
    <scope>NUCLEOTIDE SEQUENCE [LARGE SCALE GENOMIC DNA]</scope>
    <source>
        <strain evidence="2 3">CGMCC 1.15349</strain>
    </source>
</reference>
<dbReference type="Pfam" id="PF00583">
    <property type="entry name" value="Acetyltransf_1"/>
    <property type="match status" value="1"/>
</dbReference>
<protein>
    <submittedName>
        <fullName evidence="2">N-acetyltransferase</fullName>
        <ecNumber evidence="2">2.3.1.-</ecNumber>
    </submittedName>
</protein>
<sequence>MVQIVPIAEIPAPDVERLLDVAFGPERHGRTAYRIREGMAPLAELSFAALEERALVGTIQCWPITFDADDGESTPLVMLGPVAVAPTRQDIGIGRLLIHHALEAADSSRHGAAMVLIGDPEYYGRFFGFSADRTAGWRVPGVVEQHRLLARGVAVPAGAGLLAPRRTIQP</sequence>
<dbReference type="PROSITE" id="PS51186">
    <property type="entry name" value="GNAT"/>
    <property type="match status" value="1"/>
</dbReference>
<organism evidence="2 3">
    <name type="scientific">Sphingomonas qilianensis</name>
    <dbReference type="NCBI Taxonomy" id="1736690"/>
    <lineage>
        <taxon>Bacteria</taxon>
        <taxon>Pseudomonadati</taxon>
        <taxon>Pseudomonadota</taxon>
        <taxon>Alphaproteobacteria</taxon>
        <taxon>Sphingomonadales</taxon>
        <taxon>Sphingomonadaceae</taxon>
        <taxon>Sphingomonas</taxon>
    </lineage>
</organism>
<keyword evidence="3" id="KW-1185">Reference proteome</keyword>
<dbReference type="Gene3D" id="3.40.630.30">
    <property type="match status" value="1"/>
</dbReference>
<accession>A0ABU9XP89</accession>
<evidence type="ECO:0000313" key="2">
    <source>
        <dbReference type="EMBL" id="MEN2785640.1"/>
    </source>
</evidence>
<dbReference type="EC" id="2.3.1.-" evidence="2"/>
<comment type="caution">
    <text evidence="2">The sequence shown here is derived from an EMBL/GenBank/DDBJ whole genome shotgun (WGS) entry which is preliminary data.</text>
</comment>
<keyword evidence="2" id="KW-0808">Transferase</keyword>
<name>A0ABU9XP89_9SPHN</name>